<dbReference type="GO" id="GO:0020037">
    <property type="term" value="F:heme binding"/>
    <property type="evidence" value="ECO:0007669"/>
    <property type="project" value="InterPro"/>
</dbReference>
<dbReference type="Pfam" id="PF00067">
    <property type="entry name" value="p450"/>
    <property type="match status" value="1"/>
</dbReference>
<evidence type="ECO:0000313" key="11">
    <source>
        <dbReference type="Proteomes" id="UP000834106"/>
    </source>
</evidence>
<dbReference type="GO" id="GO:0004497">
    <property type="term" value="F:monooxygenase activity"/>
    <property type="evidence" value="ECO:0007669"/>
    <property type="project" value="UniProtKB-KW"/>
</dbReference>
<evidence type="ECO:0000256" key="6">
    <source>
        <dbReference type="ARBA" id="ARBA00023002"/>
    </source>
</evidence>
<sequence>MVNMRAITHDPNVRNDPLIFKPERYLPSAGGVNVDVRGNDLRLAPFGARIRVCPGKSLWLATVSLWVAKLVHHFEWVQNVAQSVDLSEVLNLSYEMKKPLSAVAIPRVRWRCCGSLMRWCVR</sequence>
<dbReference type="Gene3D" id="1.10.630.10">
    <property type="entry name" value="Cytochrome P450"/>
    <property type="match status" value="1"/>
</dbReference>
<dbReference type="AlphaFoldDB" id="A0AAD2A8L6"/>
<dbReference type="PANTHER" id="PTHR47946:SF4">
    <property type="entry name" value="CYTOCHROME P450 FAMILY 78 PROTEIN"/>
    <property type="match status" value="1"/>
</dbReference>
<comment type="cofactor">
    <cofactor evidence="1 9">
        <name>heme</name>
        <dbReference type="ChEBI" id="CHEBI:30413"/>
    </cofactor>
</comment>
<evidence type="ECO:0000256" key="2">
    <source>
        <dbReference type="ARBA" id="ARBA00004167"/>
    </source>
</evidence>
<keyword evidence="7 9" id="KW-0408">Iron</keyword>
<name>A0AAD2A8L6_9LAMI</name>
<evidence type="ECO:0008006" key="12">
    <source>
        <dbReference type="Google" id="ProtNLM"/>
    </source>
</evidence>
<evidence type="ECO:0000256" key="1">
    <source>
        <dbReference type="ARBA" id="ARBA00001971"/>
    </source>
</evidence>
<proteinExistence type="inferred from homology"/>
<keyword evidence="8" id="KW-0503">Monooxygenase</keyword>
<keyword evidence="4 9" id="KW-0349">Heme</keyword>
<dbReference type="InterPro" id="IPR036396">
    <property type="entry name" value="Cyt_P450_sf"/>
</dbReference>
<evidence type="ECO:0000256" key="8">
    <source>
        <dbReference type="ARBA" id="ARBA00023033"/>
    </source>
</evidence>
<dbReference type="InterPro" id="IPR002401">
    <property type="entry name" value="Cyt_P450_E_grp-I"/>
</dbReference>
<protein>
    <recommendedName>
        <fullName evidence="12">Cytochrome P450</fullName>
    </recommendedName>
</protein>
<comment type="similarity">
    <text evidence="3">Belongs to the cytochrome P450 family.</text>
</comment>
<feature type="binding site" description="axial binding residue" evidence="9">
    <location>
        <position position="53"/>
    </location>
    <ligand>
        <name>heme</name>
        <dbReference type="ChEBI" id="CHEBI:30413"/>
    </ligand>
    <ligandPart>
        <name>Fe</name>
        <dbReference type="ChEBI" id="CHEBI:18248"/>
    </ligandPart>
</feature>
<dbReference type="InterPro" id="IPR001128">
    <property type="entry name" value="Cyt_P450"/>
</dbReference>
<evidence type="ECO:0000256" key="4">
    <source>
        <dbReference type="ARBA" id="ARBA00022617"/>
    </source>
</evidence>
<dbReference type="GO" id="GO:0016020">
    <property type="term" value="C:membrane"/>
    <property type="evidence" value="ECO:0007669"/>
    <property type="project" value="UniProtKB-SubCell"/>
</dbReference>
<evidence type="ECO:0000256" key="5">
    <source>
        <dbReference type="ARBA" id="ARBA00022723"/>
    </source>
</evidence>
<accession>A0AAD2A8L6</accession>
<dbReference type="GO" id="GO:0016705">
    <property type="term" value="F:oxidoreductase activity, acting on paired donors, with incorporation or reduction of molecular oxygen"/>
    <property type="evidence" value="ECO:0007669"/>
    <property type="project" value="InterPro"/>
</dbReference>
<dbReference type="SUPFAM" id="SSF48264">
    <property type="entry name" value="Cytochrome P450"/>
    <property type="match status" value="1"/>
</dbReference>
<dbReference type="PRINTS" id="PR00463">
    <property type="entry name" value="EP450I"/>
</dbReference>
<organism evidence="10 11">
    <name type="scientific">Fraxinus pennsylvanica</name>
    <dbReference type="NCBI Taxonomy" id="56036"/>
    <lineage>
        <taxon>Eukaryota</taxon>
        <taxon>Viridiplantae</taxon>
        <taxon>Streptophyta</taxon>
        <taxon>Embryophyta</taxon>
        <taxon>Tracheophyta</taxon>
        <taxon>Spermatophyta</taxon>
        <taxon>Magnoliopsida</taxon>
        <taxon>eudicotyledons</taxon>
        <taxon>Gunneridae</taxon>
        <taxon>Pentapetalae</taxon>
        <taxon>asterids</taxon>
        <taxon>lamiids</taxon>
        <taxon>Lamiales</taxon>
        <taxon>Oleaceae</taxon>
        <taxon>Oleeae</taxon>
        <taxon>Fraxinus</taxon>
    </lineage>
</organism>
<keyword evidence="11" id="KW-1185">Reference proteome</keyword>
<evidence type="ECO:0000256" key="9">
    <source>
        <dbReference type="PIRSR" id="PIRSR602401-1"/>
    </source>
</evidence>
<gene>
    <name evidence="10" type="ORF">FPE_LOCUS31129</name>
</gene>
<dbReference type="GO" id="GO:0005506">
    <property type="term" value="F:iron ion binding"/>
    <property type="evidence" value="ECO:0007669"/>
    <property type="project" value="InterPro"/>
</dbReference>
<dbReference type="PANTHER" id="PTHR47946">
    <property type="entry name" value="CYTOCHROME P450 78A7-RELATED"/>
    <property type="match status" value="1"/>
</dbReference>
<evidence type="ECO:0000256" key="3">
    <source>
        <dbReference type="ARBA" id="ARBA00010617"/>
    </source>
</evidence>
<reference evidence="10" key="1">
    <citation type="submission" date="2023-05" db="EMBL/GenBank/DDBJ databases">
        <authorList>
            <person name="Huff M."/>
        </authorList>
    </citation>
    <scope>NUCLEOTIDE SEQUENCE</scope>
</reference>
<comment type="subcellular location">
    <subcellularLocation>
        <location evidence="2">Membrane</location>
        <topology evidence="2">Single-pass membrane protein</topology>
    </subcellularLocation>
</comment>
<dbReference type="EMBL" id="OU503055">
    <property type="protein sequence ID" value="CAI9783608.1"/>
    <property type="molecule type" value="Genomic_DNA"/>
</dbReference>
<keyword evidence="5 9" id="KW-0479">Metal-binding</keyword>
<evidence type="ECO:0000256" key="7">
    <source>
        <dbReference type="ARBA" id="ARBA00023004"/>
    </source>
</evidence>
<dbReference type="InterPro" id="IPR051996">
    <property type="entry name" value="Cytochrome_P450_78A"/>
</dbReference>
<dbReference type="Proteomes" id="UP000834106">
    <property type="component" value="Chromosome 20"/>
</dbReference>
<keyword evidence="6" id="KW-0560">Oxidoreductase</keyword>
<evidence type="ECO:0000313" key="10">
    <source>
        <dbReference type="EMBL" id="CAI9783608.1"/>
    </source>
</evidence>